<evidence type="ECO:0000313" key="2">
    <source>
        <dbReference type="Proteomes" id="UP001362999"/>
    </source>
</evidence>
<dbReference type="Gene3D" id="3.80.10.10">
    <property type="entry name" value="Ribonuclease Inhibitor"/>
    <property type="match status" value="1"/>
</dbReference>
<sequence>MEESPFADRFGTNYVPTDDEIDQIKSDLLSRTAELARIDERIRELSEQRDKILAYIEPRKALISHPRRLPMDILETIFLECLPSTRNAVMSAQEAPLLVCRICSAWRTAALSMPRLWASLHIHTDFIVAKSETRTAAVEQWLNRAAASSLSLSVCVGGIWGWGAPPDSDRKTEALVAVLARSSSQWQNIMFADMTRETAQALAEIEPPHLRSFRITGDLSNLSHLSSNFLNGQHLRSVSLCSDSDLNLVPNLPIGWQQLTHLVVQSAQITSNDFSITISNMIPLLGRCPQLVSLHVALSTERPPAGRVSPVALPFLESFTLPIRGVVWSQSHLRYIADCVSMPKLRRFHLPIENVESELDEFSLASVAARYPLVQDLAIHLDSFHTQALLETFRAFTALTRLVVDARAPSDPAGWGDWDSLDSCGTVPFLELLTDQDVCPRLQELEIFDILKLSKHILNAFLSARVHSTCRLKRLSLAFEEFRSNSMIPRLSPSETRFYASQGLHISISSLAQSDASYTPSPWTGLPPEYFGLSE</sequence>
<dbReference type="PANTHER" id="PTHR38926:SF5">
    <property type="entry name" value="F-BOX AND LEUCINE-RICH REPEAT PROTEIN 6"/>
    <property type="match status" value="1"/>
</dbReference>
<evidence type="ECO:0008006" key="3">
    <source>
        <dbReference type="Google" id="ProtNLM"/>
    </source>
</evidence>
<dbReference type="SUPFAM" id="SSF52047">
    <property type="entry name" value="RNI-like"/>
    <property type="match status" value="1"/>
</dbReference>
<proteinExistence type="predicted"/>
<reference evidence="1 2" key="1">
    <citation type="journal article" date="2024" name="J Genomics">
        <title>Draft genome sequencing and assembly of Favolaschia claudopus CIRM-BRFM 2984 isolated from oak limbs.</title>
        <authorList>
            <person name="Navarro D."/>
            <person name="Drula E."/>
            <person name="Chaduli D."/>
            <person name="Cazenave R."/>
            <person name="Ahrendt S."/>
            <person name="Wang J."/>
            <person name="Lipzen A."/>
            <person name="Daum C."/>
            <person name="Barry K."/>
            <person name="Grigoriev I.V."/>
            <person name="Favel A."/>
            <person name="Rosso M.N."/>
            <person name="Martin F."/>
        </authorList>
    </citation>
    <scope>NUCLEOTIDE SEQUENCE [LARGE SCALE GENOMIC DNA]</scope>
    <source>
        <strain evidence="1 2">CIRM-BRFM 2984</strain>
    </source>
</reference>
<keyword evidence="2" id="KW-1185">Reference proteome</keyword>
<dbReference type="InterPro" id="IPR032675">
    <property type="entry name" value="LRR_dom_sf"/>
</dbReference>
<comment type="caution">
    <text evidence="1">The sequence shown here is derived from an EMBL/GenBank/DDBJ whole genome shotgun (WGS) entry which is preliminary data.</text>
</comment>
<gene>
    <name evidence="1" type="ORF">R3P38DRAFT_2649398</name>
</gene>
<dbReference type="AlphaFoldDB" id="A0AAW0A5M8"/>
<organism evidence="1 2">
    <name type="scientific">Favolaschia claudopus</name>
    <dbReference type="NCBI Taxonomy" id="2862362"/>
    <lineage>
        <taxon>Eukaryota</taxon>
        <taxon>Fungi</taxon>
        <taxon>Dikarya</taxon>
        <taxon>Basidiomycota</taxon>
        <taxon>Agaricomycotina</taxon>
        <taxon>Agaricomycetes</taxon>
        <taxon>Agaricomycetidae</taxon>
        <taxon>Agaricales</taxon>
        <taxon>Marasmiineae</taxon>
        <taxon>Mycenaceae</taxon>
        <taxon>Favolaschia</taxon>
    </lineage>
</organism>
<accession>A0AAW0A5M8</accession>
<dbReference type="PANTHER" id="PTHR38926">
    <property type="entry name" value="F-BOX DOMAIN CONTAINING PROTEIN, EXPRESSED"/>
    <property type="match status" value="1"/>
</dbReference>
<name>A0AAW0A5M8_9AGAR</name>
<evidence type="ECO:0000313" key="1">
    <source>
        <dbReference type="EMBL" id="KAK7001345.1"/>
    </source>
</evidence>
<dbReference type="Proteomes" id="UP001362999">
    <property type="component" value="Unassembled WGS sequence"/>
</dbReference>
<dbReference type="EMBL" id="JAWWNJ010000083">
    <property type="protein sequence ID" value="KAK7001345.1"/>
    <property type="molecule type" value="Genomic_DNA"/>
</dbReference>
<protein>
    <recommendedName>
        <fullName evidence="3">F-box domain-containing protein</fullName>
    </recommendedName>
</protein>